<proteinExistence type="predicted"/>
<comment type="caution">
    <text evidence="1">The sequence shown here is derived from an EMBL/GenBank/DDBJ whole genome shotgun (WGS) entry which is preliminary data.</text>
</comment>
<organism evidence="1">
    <name type="scientific">marine sediment metagenome</name>
    <dbReference type="NCBI Taxonomy" id="412755"/>
    <lineage>
        <taxon>unclassified sequences</taxon>
        <taxon>metagenomes</taxon>
        <taxon>ecological metagenomes</taxon>
    </lineage>
</organism>
<gene>
    <name evidence="1" type="ORF">LCGC14_2794920</name>
</gene>
<evidence type="ECO:0000313" key="1">
    <source>
        <dbReference type="EMBL" id="KKK83286.1"/>
    </source>
</evidence>
<dbReference type="AlphaFoldDB" id="A0A0F9BFT6"/>
<accession>A0A0F9BFT6</accession>
<name>A0A0F9BFT6_9ZZZZ</name>
<evidence type="ECO:0008006" key="2">
    <source>
        <dbReference type="Google" id="ProtNLM"/>
    </source>
</evidence>
<protein>
    <recommendedName>
        <fullName evidence="2">Tail tube protein</fullName>
    </recommendedName>
</protein>
<dbReference type="EMBL" id="LAZR01052295">
    <property type="protein sequence ID" value="KKK83286.1"/>
    <property type="molecule type" value="Genomic_DNA"/>
</dbReference>
<sequence length="244" mass="25641">MANTRILSKTAEYGIIRQPGTNGAATAFHCGGGTTAGWGNYPVAATNFRRVQYNKDSVLFDPAITIDQYESSGQNGIHDEFNQSFTDKLSGLPTVTFAMPADQKTLAPHLVGALGAVTEAVTPFPKTITCNGLTGPVDFTATGVGSDTWPLHAISTTDEGGDGAGEGKWVENCIIQDLTLEWDFNAQGLARLAQLSGTWIGTEINLEQTMAGTTVDTTLTPYNNTDSFSMTAFTVGGVSGSAMA</sequence>
<reference evidence="1" key="1">
    <citation type="journal article" date="2015" name="Nature">
        <title>Complex archaea that bridge the gap between prokaryotes and eukaryotes.</title>
        <authorList>
            <person name="Spang A."/>
            <person name="Saw J.H."/>
            <person name="Jorgensen S.L."/>
            <person name="Zaremba-Niedzwiedzka K."/>
            <person name="Martijn J."/>
            <person name="Lind A.E."/>
            <person name="van Eijk R."/>
            <person name="Schleper C."/>
            <person name="Guy L."/>
            <person name="Ettema T.J."/>
        </authorList>
    </citation>
    <scope>NUCLEOTIDE SEQUENCE</scope>
</reference>